<evidence type="ECO:0000313" key="2">
    <source>
        <dbReference type="Proteomes" id="UP000000305"/>
    </source>
</evidence>
<sequence>MTNSYSFGKLGFAVERGDEKVIDGQVSAEIFLAVFSYVPVENSGLAIKRSLDDGSM</sequence>
<dbReference type="InParanoid" id="E9GRU9"/>
<protein>
    <submittedName>
        <fullName evidence="1">Uncharacterized protein</fullName>
    </submittedName>
</protein>
<dbReference type="Proteomes" id="UP000000305">
    <property type="component" value="Unassembled WGS sequence"/>
</dbReference>
<gene>
    <name evidence="1" type="ORF">DAPPUDRAFT_247146</name>
</gene>
<reference evidence="1 2" key="1">
    <citation type="journal article" date="2011" name="Science">
        <title>The ecoresponsive genome of Daphnia pulex.</title>
        <authorList>
            <person name="Colbourne J.K."/>
            <person name="Pfrender M.E."/>
            <person name="Gilbert D."/>
            <person name="Thomas W.K."/>
            <person name="Tucker A."/>
            <person name="Oakley T.H."/>
            <person name="Tokishita S."/>
            <person name="Aerts A."/>
            <person name="Arnold G.J."/>
            <person name="Basu M.K."/>
            <person name="Bauer D.J."/>
            <person name="Caceres C.E."/>
            <person name="Carmel L."/>
            <person name="Casola C."/>
            <person name="Choi J.H."/>
            <person name="Detter J.C."/>
            <person name="Dong Q."/>
            <person name="Dusheyko S."/>
            <person name="Eads B.D."/>
            <person name="Frohlich T."/>
            <person name="Geiler-Samerotte K.A."/>
            <person name="Gerlach D."/>
            <person name="Hatcher P."/>
            <person name="Jogdeo S."/>
            <person name="Krijgsveld J."/>
            <person name="Kriventseva E.V."/>
            <person name="Kultz D."/>
            <person name="Laforsch C."/>
            <person name="Lindquist E."/>
            <person name="Lopez J."/>
            <person name="Manak J.R."/>
            <person name="Muller J."/>
            <person name="Pangilinan J."/>
            <person name="Patwardhan R.P."/>
            <person name="Pitluck S."/>
            <person name="Pritham E.J."/>
            <person name="Rechtsteiner A."/>
            <person name="Rho M."/>
            <person name="Rogozin I.B."/>
            <person name="Sakarya O."/>
            <person name="Salamov A."/>
            <person name="Schaack S."/>
            <person name="Shapiro H."/>
            <person name="Shiga Y."/>
            <person name="Skalitzky C."/>
            <person name="Smith Z."/>
            <person name="Souvorov A."/>
            <person name="Sung W."/>
            <person name="Tang Z."/>
            <person name="Tsuchiya D."/>
            <person name="Tu H."/>
            <person name="Vos H."/>
            <person name="Wang M."/>
            <person name="Wolf Y.I."/>
            <person name="Yamagata H."/>
            <person name="Yamada T."/>
            <person name="Ye Y."/>
            <person name="Shaw J.R."/>
            <person name="Andrews J."/>
            <person name="Crease T.J."/>
            <person name="Tang H."/>
            <person name="Lucas S.M."/>
            <person name="Robertson H.M."/>
            <person name="Bork P."/>
            <person name="Koonin E.V."/>
            <person name="Zdobnov E.M."/>
            <person name="Grigoriev I.V."/>
            <person name="Lynch M."/>
            <person name="Boore J.L."/>
        </authorList>
    </citation>
    <scope>NUCLEOTIDE SEQUENCE [LARGE SCALE GENOMIC DNA]</scope>
</reference>
<dbReference type="HOGENOM" id="CLU_3016309_0_0_1"/>
<dbReference type="EMBL" id="GL732560">
    <property type="protein sequence ID" value="EFX77837.1"/>
    <property type="molecule type" value="Genomic_DNA"/>
</dbReference>
<keyword evidence="2" id="KW-1185">Reference proteome</keyword>
<organism evidence="1 2">
    <name type="scientific">Daphnia pulex</name>
    <name type="common">Water flea</name>
    <dbReference type="NCBI Taxonomy" id="6669"/>
    <lineage>
        <taxon>Eukaryota</taxon>
        <taxon>Metazoa</taxon>
        <taxon>Ecdysozoa</taxon>
        <taxon>Arthropoda</taxon>
        <taxon>Crustacea</taxon>
        <taxon>Branchiopoda</taxon>
        <taxon>Diplostraca</taxon>
        <taxon>Cladocera</taxon>
        <taxon>Anomopoda</taxon>
        <taxon>Daphniidae</taxon>
        <taxon>Daphnia</taxon>
    </lineage>
</organism>
<evidence type="ECO:0000313" key="1">
    <source>
        <dbReference type="EMBL" id="EFX77837.1"/>
    </source>
</evidence>
<dbReference type="AlphaFoldDB" id="E9GRU9"/>
<proteinExistence type="predicted"/>
<name>E9GRU9_DAPPU</name>
<dbReference type="KEGG" id="dpx:DAPPUDRAFT_247146"/>
<accession>E9GRU9</accession>